<reference evidence="1 2" key="1">
    <citation type="journal article" date="2013" name="Front. Plant Sci.">
        <title>The Reference Genome of the Halophytic Plant Eutrema salsugineum.</title>
        <authorList>
            <person name="Yang R."/>
            <person name="Jarvis D.E."/>
            <person name="Chen H."/>
            <person name="Beilstein M.A."/>
            <person name="Grimwood J."/>
            <person name="Jenkins J."/>
            <person name="Shu S."/>
            <person name="Prochnik S."/>
            <person name="Xin M."/>
            <person name="Ma C."/>
            <person name="Schmutz J."/>
            <person name="Wing R.A."/>
            <person name="Mitchell-Olds T."/>
            <person name="Schumaker K.S."/>
            <person name="Wang X."/>
        </authorList>
    </citation>
    <scope>NUCLEOTIDE SEQUENCE [LARGE SCALE GENOMIC DNA]</scope>
</reference>
<dbReference type="Proteomes" id="UP000030689">
    <property type="component" value="Unassembled WGS sequence"/>
</dbReference>
<proteinExistence type="predicted"/>
<keyword evidence="2" id="KW-1185">Reference proteome</keyword>
<dbReference type="KEGG" id="eus:EUTSA_v10002742mg"/>
<name>V4MYB0_EUTSA</name>
<sequence length="93" mass="10735">MIYFSFSHYRVVSPSHRSLAGVVSIAGDVSKAGVVSFACVSSLRRCLHLCNRRGNMVPWFLLIDLVRMFTQAGFSEYIIFKEYERRRPRLSPF</sequence>
<dbReference type="Gramene" id="ESQ37506">
    <property type="protein sequence ID" value="ESQ37506"/>
    <property type="gene ID" value="EUTSA_v10002742mg"/>
</dbReference>
<protein>
    <submittedName>
        <fullName evidence="1">Uncharacterized protein</fullName>
    </submittedName>
</protein>
<evidence type="ECO:0000313" key="1">
    <source>
        <dbReference type="EMBL" id="ESQ37506.1"/>
    </source>
</evidence>
<accession>V4MYB0</accession>
<organism evidence="1 2">
    <name type="scientific">Eutrema salsugineum</name>
    <name type="common">Saltwater cress</name>
    <name type="synonym">Sisymbrium salsugineum</name>
    <dbReference type="NCBI Taxonomy" id="72664"/>
    <lineage>
        <taxon>Eukaryota</taxon>
        <taxon>Viridiplantae</taxon>
        <taxon>Streptophyta</taxon>
        <taxon>Embryophyta</taxon>
        <taxon>Tracheophyta</taxon>
        <taxon>Spermatophyta</taxon>
        <taxon>Magnoliopsida</taxon>
        <taxon>eudicotyledons</taxon>
        <taxon>Gunneridae</taxon>
        <taxon>Pentapetalae</taxon>
        <taxon>rosids</taxon>
        <taxon>malvids</taxon>
        <taxon>Brassicales</taxon>
        <taxon>Brassicaceae</taxon>
        <taxon>Eutremeae</taxon>
        <taxon>Eutrema</taxon>
    </lineage>
</organism>
<gene>
    <name evidence="1" type="ORF">EUTSA_v10002742mg</name>
</gene>
<dbReference type="EMBL" id="KI517609">
    <property type="protein sequence ID" value="ESQ37506.1"/>
    <property type="molecule type" value="Genomic_DNA"/>
</dbReference>
<evidence type="ECO:0000313" key="2">
    <source>
        <dbReference type="Proteomes" id="UP000030689"/>
    </source>
</evidence>
<dbReference type="AlphaFoldDB" id="V4MYB0"/>